<protein>
    <submittedName>
        <fullName evidence="1">Uncharacterized protein</fullName>
    </submittedName>
</protein>
<organism evidence="1 2">
    <name type="scientific">Parasponia andersonii</name>
    <name type="common">Sponia andersonii</name>
    <dbReference type="NCBI Taxonomy" id="3476"/>
    <lineage>
        <taxon>Eukaryota</taxon>
        <taxon>Viridiplantae</taxon>
        <taxon>Streptophyta</taxon>
        <taxon>Embryophyta</taxon>
        <taxon>Tracheophyta</taxon>
        <taxon>Spermatophyta</taxon>
        <taxon>Magnoliopsida</taxon>
        <taxon>eudicotyledons</taxon>
        <taxon>Gunneridae</taxon>
        <taxon>Pentapetalae</taxon>
        <taxon>rosids</taxon>
        <taxon>fabids</taxon>
        <taxon>Rosales</taxon>
        <taxon>Cannabaceae</taxon>
        <taxon>Parasponia</taxon>
    </lineage>
</organism>
<keyword evidence="2" id="KW-1185">Reference proteome</keyword>
<evidence type="ECO:0000313" key="2">
    <source>
        <dbReference type="Proteomes" id="UP000237105"/>
    </source>
</evidence>
<dbReference type="Proteomes" id="UP000237105">
    <property type="component" value="Unassembled WGS sequence"/>
</dbReference>
<dbReference type="AlphaFoldDB" id="A0A2P5ADX2"/>
<feature type="non-terminal residue" evidence="1">
    <location>
        <position position="1"/>
    </location>
</feature>
<proteinExistence type="predicted"/>
<name>A0A2P5ADX2_PARAD</name>
<sequence>YIITELVPSEKEFSEMHTRGLIAIKKASLKRKLVLEKESEAPQDEDAEVTEVRNIHLSKHQMVKLGVAVTEHSFREPVLKNFEEVKGEIDHVKEELKGVHAQ</sequence>
<evidence type="ECO:0000313" key="1">
    <source>
        <dbReference type="EMBL" id="PON34743.1"/>
    </source>
</evidence>
<comment type="caution">
    <text evidence="1">The sequence shown here is derived from an EMBL/GenBank/DDBJ whole genome shotgun (WGS) entry which is preliminary data.</text>
</comment>
<gene>
    <name evidence="1" type="ORF">PanWU01x14_341690</name>
</gene>
<accession>A0A2P5ADX2</accession>
<dbReference type="EMBL" id="JXTB01000644">
    <property type="protein sequence ID" value="PON34743.1"/>
    <property type="molecule type" value="Genomic_DNA"/>
</dbReference>
<reference evidence="2" key="1">
    <citation type="submission" date="2016-06" db="EMBL/GenBank/DDBJ databases">
        <title>Parallel loss of symbiosis genes in relatives of nitrogen-fixing non-legume Parasponia.</title>
        <authorList>
            <person name="Van Velzen R."/>
            <person name="Holmer R."/>
            <person name="Bu F."/>
            <person name="Rutten L."/>
            <person name="Van Zeijl A."/>
            <person name="Liu W."/>
            <person name="Santuari L."/>
            <person name="Cao Q."/>
            <person name="Sharma T."/>
            <person name="Shen D."/>
            <person name="Roswanjaya Y."/>
            <person name="Wardhani T."/>
            <person name="Kalhor M.S."/>
            <person name="Jansen J."/>
            <person name="Van den Hoogen J."/>
            <person name="Gungor B."/>
            <person name="Hartog M."/>
            <person name="Hontelez J."/>
            <person name="Verver J."/>
            <person name="Yang W.-C."/>
            <person name="Schijlen E."/>
            <person name="Repin R."/>
            <person name="Schilthuizen M."/>
            <person name="Schranz E."/>
            <person name="Heidstra R."/>
            <person name="Miyata K."/>
            <person name="Fedorova E."/>
            <person name="Kohlen W."/>
            <person name="Bisseling T."/>
            <person name="Smit S."/>
            <person name="Geurts R."/>
        </authorList>
    </citation>
    <scope>NUCLEOTIDE SEQUENCE [LARGE SCALE GENOMIC DNA]</scope>
    <source>
        <strain evidence="2">cv. WU1-14</strain>
    </source>
</reference>